<dbReference type="EMBL" id="JBHUDX010000005">
    <property type="protein sequence ID" value="MFD1657198.1"/>
    <property type="molecule type" value="Genomic_DNA"/>
</dbReference>
<dbReference type="Pfam" id="PF00406">
    <property type="entry name" value="ADK"/>
    <property type="match status" value="1"/>
</dbReference>
<feature type="binding site" evidence="5">
    <location>
        <position position="127"/>
    </location>
    <ligand>
        <name>ATP</name>
        <dbReference type="ChEBI" id="CHEBI:30616"/>
    </ligand>
</feature>
<reference evidence="10" key="1">
    <citation type="journal article" date="2019" name="Int. J. Syst. Evol. Microbiol.">
        <title>The Global Catalogue of Microorganisms (GCM) 10K type strain sequencing project: providing services to taxonomists for standard genome sequencing and annotation.</title>
        <authorList>
            <consortium name="The Broad Institute Genomics Platform"/>
            <consortium name="The Broad Institute Genome Sequencing Center for Infectious Disease"/>
            <person name="Wu L."/>
            <person name="Ma J."/>
        </authorList>
    </citation>
    <scope>NUCLEOTIDE SEQUENCE [LARGE SCALE GENOMIC DNA]</scope>
    <source>
        <strain evidence="10">CGMCC 1.12470</strain>
    </source>
</reference>
<dbReference type="NCBIfam" id="NF001381">
    <property type="entry name" value="PRK00279.1-3"/>
    <property type="match status" value="1"/>
</dbReference>
<evidence type="ECO:0000313" key="9">
    <source>
        <dbReference type="EMBL" id="MFD1657198.1"/>
    </source>
</evidence>
<dbReference type="GO" id="GO:0004017">
    <property type="term" value="F:AMP kinase activity"/>
    <property type="evidence" value="ECO:0007669"/>
    <property type="project" value="UniProtKB-EC"/>
</dbReference>
<comment type="caution">
    <text evidence="5">Lacks conserved residue(s) required for the propagation of feature annotation.</text>
</comment>
<comment type="pathway">
    <text evidence="5">Purine metabolism; AMP biosynthesis via salvage pathway; AMP from ADP: step 1/1.</text>
</comment>
<feature type="region of interest" description="NMP" evidence="5">
    <location>
        <begin position="30"/>
        <end position="59"/>
    </location>
</feature>
<accession>A0ABW4IJX9</accession>
<dbReference type="InterPro" id="IPR000850">
    <property type="entry name" value="Adenylat/UMP-CMP_kin"/>
</dbReference>
<feature type="domain" description="Adenylate kinase active site lid" evidence="8">
    <location>
        <begin position="127"/>
        <end position="162"/>
    </location>
</feature>
<dbReference type="InterPro" id="IPR007862">
    <property type="entry name" value="Adenylate_kinase_lid-dom"/>
</dbReference>
<dbReference type="InterPro" id="IPR033690">
    <property type="entry name" value="Adenylat_kinase_CS"/>
</dbReference>
<keyword evidence="1 5" id="KW-0808">Transferase</keyword>
<evidence type="ECO:0000259" key="8">
    <source>
        <dbReference type="Pfam" id="PF05191"/>
    </source>
</evidence>
<feature type="binding site" evidence="5">
    <location>
        <position position="153"/>
    </location>
    <ligand>
        <name>Zn(2+)</name>
        <dbReference type="ChEBI" id="CHEBI:29105"/>
        <note>structural</note>
    </ligand>
</feature>
<feature type="region of interest" description="LID" evidence="5">
    <location>
        <begin position="126"/>
        <end position="163"/>
    </location>
</feature>
<dbReference type="CDD" id="cd01428">
    <property type="entry name" value="ADK"/>
    <property type="match status" value="1"/>
</dbReference>
<dbReference type="PANTHER" id="PTHR23359">
    <property type="entry name" value="NUCLEOTIDE KINASE"/>
    <property type="match status" value="1"/>
</dbReference>
<name>A0ABW4IJX9_9ACTN</name>
<dbReference type="Gene3D" id="3.40.50.300">
    <property type="entry name" value="P-loop containing nucleotide triphosphate hydrolases"/>
    <property type="match status" value="1"/>
</dbReference>
<dbReference type="Pfam" id="PF05191">
    <property type="entry name" value="ADK_lid"/>
    <property type="match status" value="1"/>
</dbReference>
<sequence>MRIVLIGPPGAGKGTQARILTERLSVPAVSSGDLLRAEIREGTVLGQLAKQHTDAGELVPDEVTTTMVTRRLGEPDAVGGFLLDGFPRTVRQAALLEESLAEGETTLDAVLAFDMPDDEIVQRLTGRRICPGCGTTVHVVFSPPRVPGRCDACGNELTRRADDTEETVLRRLAVYAEQTVPLLRWYADRGLLLRVDAMGTVPEISDRVCAALALTTP</sequence>
<comment type="catalytic activity">
    <reaction evidence="5 7">
        <text>AMP + ATP = 2 ADP</text>
        <dbReference type="Rhea" id="RHEA:12973"/>
        <dbReference type="ChEBI" id="CHEBI:30616"/>
        <dbReference type="ChEBI" id="CHEBI:456215"/>
        <dbReference type="ChEBI" id="CHEBI:456216"/>
        <dbReference type="EC" id="2.7.4.3"/>
    </reaction>
</comment>
<feature type="binding site" evidence="5">
    <location>
        <position position="133"/>
    </location>
    <ligand>
        <name>Zn(2+)</name>
        <dbReference type="ChEBI" id="CHEBI:29105"/>
        <note>structural</note>
    </ligand>
</feature>
<keyword evidence="5" id="KW-0479">Metal-binding</keyword>
<evidence type="ECO:0000256" key="5">
    <source>
        <dbReference type="HAMAP-Rule" id="MF_00235"/>
    </source>
</evidence>
<feature type="binding site" evidence="5">
    <location>
        <position position="130"/>
    </location>
    <ligand>
        <name>Zn(2+)</name>
        <dbReference type="ChEBI" id="CHEBI:29105"/>
        <note>structural</note>
    </ligand>
</feature>
<feature type="binding site" evidence="5">
    <location>
        <position position="171"/>
    </location>
    <ligand>
        <name>AMP</name>
        <dbReference type="ChEBI" id="CHEBI:456215"/>
    </ligand>
</feature>
<feature type="binding site" evidence="5">
    <location>
        <position position="31"/>
    </location>
    <ligand>
        <name>AMP</name>
        <dbReference type="ChEBI" id="CHEBI:456215"/>
    </ligand>
</feature>
<evidence type="ECO:0000256" key="7">
    <source>
        <dbReference type="RuleBase" id="RU003331"/>
    </source>
</evidence>
<dbReference type="PRINTS" id="PR00094">
    <property type="entry name" value="ADENYLTKNASE"/>
</dbReference>
<feature type="binding site" evidence="5">
    <location>
        <position position="36"/>
    </location>
    <ligand>
        <name>AMP</name>
        <dbReference type="ChEBI" id="CHEBI:456215"/>
    </ligand>
</feature>
<dbReference type="RefSeq" id="WP_381077957.1">
    <property type="nucleotide sequence ID" value="NZ_JBHUDX010000005.1"/>
</dbReference>
<evidence type="ECO:0000313" key="10">
    <source>
        <dbReference type="Proteomes" id="UP001597261"/>
    </source>
</evidence>
<feature type="binding site" evidence="5">
    <location>
        <position position="92"/>
    </location>
    <ligand>
        <name>AMP</name>
        <dbReference type="ChEBI" id="CHEBI:456215"/>
    </ligand>
</feature>
<keyword evidence="5 7" id="KW-0067">ATP-binding</keyword>
<feature type="binding site" evidence="5">
    <location>
        <begin position="57"/>
        <end position="59"/>
    </location>
    <ligand>
        <name>AMP</name>
        <dbReference type="ChEBI" id="CHEBI:456215"/>
    </ligand>
</feature>
<proteinExistence type="inferred from homology"/>
<evidence type="ECO:0000256" key="3">
    <source>
        <dbReference type="ARBA" id="ARBA00022741"/>
    </source>
</evidence>
<dbReference type="NCBIfam" id="NF001380">
    <property type="entry name" value="PRK00279.1-2"/>
    <property type="match status" value="1"/>
</dbReference>
<dbReference type="Proteomes" id="UP001597261">
    <property type="component" value="Unassembled WGS sequence"/>
</dbReference>
<dbReference type="EC" id="2.7.4.3" evidence="5 7"/>
<comment type="similarity">
    <text evidence="5 6">Belongs to the adenylate kinase family.</text>
</comment>
<dbReference type="NCBIfam" id="TIGR01351">
    <property type="entry name" value="adk"/>
    <property type="match status" value="1"/>
</dbReference>
<keyword evidence="3 5" id="KW-0547">Nucleotide-binding</keyword>
<keyword evidence="10" id="KW-1185">Reference proteome</keyword>
<dbReference type="SUPFAM" id="SSF52540">
    <property type="entry name" value="P-loop containing nucleoside triphosphate hydrolases"/>
    <property type="match status" value="1"/>
</dbReference>
<evidence type="ECO:0000256" key="2">
    <source>
        <dbReference type="ARBA" id="ARBA00022727"/>
    </source>
</evidence>
<protein>
    <recommendedName>
        <fullName evidence="5 7">Adenylate kinase</fullName>
        <shortName evidence="5">AK</shortName>
        <ecNumber evidence="5 7">2.7.4.3</ecNumber>
    </recommendedName>
    <alternativeName>
        <fullName evidence="5">ATP-AMP transphosphorylase</fullName>
    </alternativeName>
    <alternativeName>
        <fullName evidence="5">ATP:AMP phosphotransferase</fullName>
    </alternativeName>
    <alternativeName>
        <fullName evidence="5">Adenylate monophosphate kinase</fullName>
    </alternativeName>
</protein>
<feature type="binding site" evidence="5">
    <location>
        <begin position="10"/>
        <end position="15"/>
    </location>
    <ligand>
        <name>ATP</name>
        <dbReference type="ChEBI" id="CHEBI:30616"/>
    </ligand>
</feature>
<comment type="subunit">
    <text evidence="5 7">Monomer.</text>
</comment>
<feature type="binding site" evidence="5">
    <location>
        <begin position="85"/>
        <end position="88"/>
    </location>
    <ligand>
        <name>AMP</name>
        <dbReference type="ChEBI" id="CHEBI:456215"/>
    </ligand>
</feature>
<evidence type="ECO:0000256" key="4">
    <source>
        <dbReference type="ARBA" id="ARBA00022777"/>
    </source>
</evidence>
<comment type="subcellular location">
    <subcellularLocation>
        <location evidence="5 7">Cytoplasm</location>
    </subcellularLocation>
</comment>
<keyword evidence="4 5" id="KW-0418">Kinase</keyword>
<feature type="binding site" evidence="5">
    <location>
        <position position="199"/>
    </location>
    <ligand>
        <name>ATP</name>
        <dbReference type="ChEBI" id="CHEBI:30616"/>
    </ligand>
</feature>
<dbReference type="HAMAP" id="MF_00235">
    <property type="entry name" value="Adenylate_kinase_Adk"/>
    <property type="match status" value="1"/>
</dbReference>
<gene>
    <name evidence="5" type="primary">adk</name>
    <name evidence="9" type="ORF">ACFSL4_02855</name>
</gene>
<evidence type="ECO:0000256" key="6">
    <source>
        <dbReference type="RuleBase" id="RU003330"/>
    </source>
</evidence>
<comment type="function">
    <text evidence="5">Catalyzes the reversible transfer of the terminal phosphate group between ATP and AMP. Plays an important role in cellular energy homeostasis and in adenine nucleotide metabolism.</text>
</comment>
<feature type="binding site" evidence="5">
    <location>
        <position position="150"/>
    </location>
    <ligand>
        <name>Zn(2+)</name>
        <dbReference type="ChEBI" id="CHEBI:29105"/>
        <note>structural</note>
    </ligand>
</feature>
<comment type="domain">
    <text evidence="5">Consists of three domains, a large central CORE domain and two small peripheral domains, NMPbind and LID, which undergo movements during catalysis. The LID domain closes over the site of phosphoryl transfer upon ATP binding. Assembling and dissambling the active center during each catalytic cycle provides an effective means to prevent ATP hydrolysis. Some bacteria have evolved a zinc-coordinating structure that stabilizes the LID domain.</text>
</comment>
<organism evidence="9 10">
    <name type="scientific">Streptomyces caeni</name>
    <dbReference type="NCBI Taxonomy" id="2307231"/>
    <lineage>
        <taxon>Bacteria</taxon>
        <taxon>Bacillati</taxon>
        <taxon>Actinomycetota</taxon>
        <taxon>Actinomycetes</taxon>
        <taxon>Kitasatosporales</taxon>
        <taxon>Streptomycetaceae</taxon>
        <taxon>Streptomyces</taxon>
    </lineage>
</organism>
<feature type="binding site" evidence="5">
    <location>
        <position position="160"/>
    </location>
    <ligand>
        <name>AMP</name>
        <dbReference type="ChEBI" id="CHEBI:456215"/>
    </ligand>
</feature>
<dbReference type="InterPro" id="IPR006259">
    <property type="entry name" value="Adenyl_kin_sub"/>
</dbReference>
<dbReference type="NCBIfam" id="NF011100">
    <property type="entry name" value="PRK14527.1"/>
    <property type="match status" value="1"/>
</dbReference>
<keyword evidence="5" id="KW-0862">Zinc</keyword>
<evidence type="ECO:0000256" key="1">
    <source>
        <dbReference type="ARBA" id="ARBA00022679"/>
    </source>
</evidence>
<dbReference type="PROSITE" id="PS00113">
    <property type="entry name" value="ADENYLATE_KINASE"/>
    <property type="match status" value="1"/>
</dbReference>
<keyword evidence="5" id="KW-0963">Cytoplasm</keyword>
<keyword evidence="2 5" id="KW-0545">Nucleotide biosynthesis</keyword>
<comment type="caution">
    <text evidence="9">The sequence shown here is derived from an EMBL/GenBank/DDBJ whole genome shotgun (WGS) entry which is preliminary data.</text>
</comment>
<dbReference type="InterPro" id="IPR027417">
    <property type="entry name" value="P-loop_NTPase"/>
</dbReference>